<dbReference type="RefSeq" id="WP_136571855.1">
    <property type="nucleotide sequence ID" value="NZ_STFG01000001.1"/>
</dbReference>
<proteinExistence type="predicted"/>
<accession>A0A4S8FBX6</accession>
<name>A0A4S8FBX6_9BURK</name>
<comment type="caution">
    <text evidence="2">The sequence shown here is derived from an EMBL/GenBank/DDBJ whole genome shotgun (WGS) entry which is preliminary data.</text>
</comment>
<keyword evidence="1" id="KW-0472">Membrane</keyword>
<keyword evidence="1" id="KW-0812">Transmembrane</keyword>
<evidence type="ECO:0000256" key="1">
    <source>
        <dbReference type="SAM" id="Phobius"/>
    </source>
</evidence>
<protein>
    <submittedName>
        <fullName evidence="2">Uncharacterized protein</fullName>
    </submittedName>
</protein>
<evidence type="ECO:0000313" key="3">
    <source>
        <dbReference type="Proteomes" id="UP000308917"/>
    </source>
</evidence>
<dbReference type="EMBL" id="STFG01000001">
    <property type="protein sequence ID" value="THU05143.1"/>
    <property type="molecule type" value="Genomic_DNA"/>
</dbReference>
<dbReference type="Proteomes" id="UP000308917">
    <property type="component" value="Unassembled WGS sequence"/>
</dbReference>
<feature type="transmembrane region" description="Helical" evidence="1">
    <location>
        <begin position="46"/>
        <end position="68"/>
    </location>
</feature>
<gene>
    <name evidence="2" type="ORF">E9531_00895</name>
</gene>
<dbReference type="OrthoDB" id="9869572at2"/>
<keyword evidence="3" id="KW-1185">Reference proteome</keyword>
<sequence length="89" mass="9992">MSHSTPVTSIHRKLAIAGLVTAALMVVASIASLAYAFTITGPDAPHWPAVMWQICQMLAIIAFAFGMWQSQKHRRWKVRNGLEEENQWD</sequence>
<reference evidence="2 3" key="1">
    <citation type="journal article" date="2015" name="Antonie Van Leeuwenhoek">
        <title>Lampropedia puyangensis sp. nov., isolated from symptomatic bark of Populus ? euramericana canker and emended description of Lampropedia hyalina (Ehrenberg 1832) Lee et al. 2004.</title>
        <authorList>
            <person name="Li Y."/>
            <person name="Wang T."/>
            <person name="Piao C.G."/>
            <person name="Wang L.F."/>
            <person name="Tian G.Z."/>
            <person name="Zhu T.H."/>
            <person name="Guo M.W."/>
        </authorList>
    </citation>
    <scope>NUCLEOTIDE SEQUENCE [LARGE SCALE GENOMIC DNA]</scope>
    <source>
        <strain evidence="2 3">2-bin</strain>
    </source>
</reference>
<dbReference type="AlphaFoldDB" id="A0A4S8FBX6"/>
<keyword evidence="1" id="KW-1133">Transmembrane helix</keyword>
<evidence type="ECO:0000313" key="2">
    <source>
        <dbReference type="EMBL" id="THU05143.1"/>
    </source>
</evidence>
<organism evidence="2 3">
    <name type="scientific">Lampropedia puyangensis</name>
    <dbReference type="NCBI Taxonomy" id="1330072"/>
    <lineage>
        <taxon>Bacteria</taxon>
        <taxon>Pseudomonadati</taxon>
        <taxon>Pseudomonadota</taxon>
        <taxon>Betaproteobacteria</taxon>
        <taxon>Burkholderiales</taxon>
        <taxon>Comamonadaceae</taxon>
        <taxon>Lampropedia</taxon>
    </lineage>
</organism>